<evidence type="ECO:0000259" key="1">
    <source>
        <dbReference type="Pfam" id="PF24626"/>
    </source>
</evidence>
<dbReference type="InterPro" id="IPR016197">
    <property type="entry name" value="Chromo-like_dom_sf"/>
</dbReference>
<dbReference type="Gramene" id="Jr16_06800_p1">
    <property type="protein sequence ID" value="cds.Jr16_06800_p1"/>
    <property type="gene ID" value="Jr16_06800"/>
</dbReference>
<dbReference type="Pfam" id="PF24626">
    <property type="entry name" value="SH3_Tf2-1"/>
    <property type="match status" value="1"/>
</dbReference>
<feature type="domain" description="Tf2-1-like SH3-like" evidence="1">
    <location>
        <begin position="66"/>
        <end position="100"/>
    </location>
</feature>
<name>A0A833WSN3_JUGRE</name>
<sequence>MTPYEVLYGRRCRSPLYWDEVGERKLLEPKIIQQTTKKIDTVWARIKASQSRQKSYADKRHRQLEFEAGDKIGPVAYWVALPLAFSGVNKVFHVSTLRKYIHDPTHIIDHEPLQIHEDMTYIEEPVQILDRKEQVLRTRTIPLVKVQWKNNAISKASWEFEEEMRVKYPHLFEENFYSL</sequence>
<protein>
    <recommendedName>
        <fullName evidence="1">Tf2-1-like SH3-like domain-containing protein</fullName>
    </recommendedName>
</protein>
<dbReference type="EMBL" id="LIHL02000016">
    <property type="protein sequence ID" value="KAF5442824.1"/>
    <property type="molecule type" value="Genomic_DNA"/>
</dbReference>
<gene>
    <name evidence="2" type="ORF">F2P56_035442</name>
</gene>
<evidence type="ECO:0000313" key="3">
    <source>
        <dbReference type="Proteomes" id="UP000619265"/>
    </source>
</evidence>
<proteinExistence type="predicted"/>
<dbReference type="InterPro" id="IPR056924">
    <property type="entry name" value="SH3_Tf2-1"/>
</dbReference>
<dbReference type="PANTHER" id="PTHR46148">
    <property type="entry name" value="CHROMO DOMAIN-CONTAINING PROTEIN"/>
    <property type="match status" value="1"/>
</dbReference>
<dbReference type="PANTHER" id="PTHR46148:SF60">
    <property type="entry name" value="CHROMO DOMAIN-CONTAINING PROTEIN"/>
    <property type="match status" value="1"/>
</dbReference>
<comment type="caution">
    <text evidence="2">The sequence shown here is derived from an EMBL/GenBank/DDBJ whole genome shotgun (WGS) entry which is preliminary data.</text>
</comment>
<reference evidence="2" key="1">
    <citation type="submission" date="2015-10" db="EMBL/GenBank/DDBJ databases">
        <authorList>
            <person name="Martinez-Garcia P.J."/>
            <person name="Crepeau M.W."/>
            <person name="Puiu D."/>
            <person name="Gonzalez-Ibeas D."/>
            <person name="Whalen J."/>
            <person name="Stevens K."/>
            <person name="Paul R."/>
            <person name="Butterfield T."/>
            <person name="Britton M."/>
            <person name="Reagan R."/>
            <person name="Chakraborty S."/>
            <person name="Walawage S.L."/>
            <person name="Vasquez-Gross H.A."/>
            <person name="Cardeno C."/>
            <person name="Famula R."/>
            <person name="Pratt K."/>
            <person name="Kuruganti S."/>
            <person name="Aradhya M.K."/>
            <person name="Leslie C.A."/>
            <person name="Dandekar A.M."/>
            <person name="Salzberg S.L."/>
            <person name="Wegrzyn J.L."/>
            <person name="Langley C.H."/>
            <person name="Neale D.B."/>
        </authorList>
    </citation>
    <scope>NUCLEOTIDE SEQUENCE</scope>
    <source>
        <tissue evidence="2">Leaves</tissue>
    </source>
</reference>
<dbReference type="Proteomes" id="UP000619265">
    <property type="component" value="Unassembled WGS sequence"/>
</dbReference>
<dbReference type="SUPFAM" id="SSF54160">
    <property type="entry name" value="Chromo domain-like"/>
    <property type="match status" value="1"/>
</dbReference>
<accession>A0A833WSN3</accession>
<organism evidence="2 3">
    <name type="scientific">Juglans regia</name>
    <name type="common">English walnut</name>
    <dbReference type="NCBI Taxonomy" id="51240"/>
    <lineage>
        <taxon>Eukaryota</taxon>
        <taxon>Viridiplantae</taxon>
        <taxon>Streptophyta</taxon>
        <taxon>Embryophyta</taxon>
        <taxon>Tracheophyta</taxon>
        <taxon>Spermatophyta</taxon>
        <taxon>Magnoliopsida</taxon>
        <taxon>eudicotyledons</taxon>
        <taxon>Gunneridae</taxon>
        <taxon>Pentapetalae</taxon>
        <taxon>rosids</taxon>
        <taxon>fabids</taxon>
        <taxon>Fagales</taxon>
        <taxon>Juglandaceae</taxon>
        <taxon>Juglans</taxon>
    </lineage>
</organism>
<reference evidence="2" key="2">
    <citation type="submission" date="2020-03" db="EMBL/GenBank/DDBJ databases">
        <title>Walnut 2.0.</title>
        <authorList>
            <person name="Marrano A."/>
            <person name="Britton M."/>
            <person name="Zimin A.V."/>
            <person name="Zaini P.A."/>
            <person name="Workman R."/>
            <person name="Puiu D."/>
            <person name="Bianco L."/>
            <person name="Allen B.J."/>
            <person name="Troggio M."/>
            <person name="Leslie C.A."/>
            <person name="Timp W."/>
            <person name="Dendekar A."/>
            <person name="Salzberg S.L."/>
            <person name="Neale D.B."/>
        </authorList>
    </citation>
    <scope>NUCLEOTIDE SEQUENCE</scope>
    <source>
        <tissue evidence="2">Leaves</tissue>
    </source>
</reference>
<dbReference type="AlphaFoldDB" id="A0A833WSN3"/>
<evidence type="ECO:0000313" key="2">
    <source>
        <dbReference type="EMBL" id="KAF5442824.1"/>
    </source>
</evidence>